<dbReference type="AlphaFoldDB" id="A0A1N7L986"/>
<evidence type="ECO:0000313" key="1">
    <source>
        <dbReference type="EMBL" id="PQA97449.1"/>
    </source>
</evidence>
<evidence type="ECO:0000313" key="4">
    <source>
        <dbReference type="Proteomes" id="UP000238314"/>
    </source>
</evidence>
<dbReference type="Proteomes" id="UP000238314">
    <property type="component" value="Unassembled WGS sequence"/>
</dbReference>
<name>A0A1N7L986_9FLAO</name>
<accession>A0A1N7L986</accession>
<proteinExistence type="predicted"/>
<evidence type="ECO:0000313" key="2">
    <source>
        <dbReference type="EMBL" id="SIS70353.1"/>
    </source>
</evidence>
<dbReference type="Proteomes" id="UP000186246">
    <property type="component" value="Unassembled WGS sequence"/>
</dbReference>
<organism evidence="2 3">
    <name type="scientific">Chryseobacterium piscicola</name>
    <dbReference type="NCBI Taxonomy" id="551459"/>
    <lineage>
        <taxon>Bacteria</taxon>
        <taxon>Pseudomonadati</taxon>
        <taxon>Bacteroidota</taxon>
        <taxon>Flavobacteriia</taxon>
        <taxon>Flavobacteriales</taxon>
        <taxon>Weeksellaceae</taxon>
        <taxon>Chryseobacterium group</taxon>
        <taxon>Chryseobacterium</taxon>
    </lineage>
</organism>
<reference evidence="1 4" key="1">
    <citation type="submission" date="2016-11" db="EMBL/GenBank/DDBJ databases">
        <title>Whole genomes of Flavobacteriaceae.</title>
        <authorList>
            <person name="Stine C."/>
            <person name="Li C."/>
            <person name="Tadesse D."/>
        </authorList>
    </citation>
    <scope>NUCLEOTIDE SEQUENCE [LARGE SCALE GENOMIC DNA]</scope>
    <source>
        <strain evidence="1 4">DSM 21068</strain>
    </source>
</reference>
<keyword evidence="4" id="KW-1185">Reference proteome</keyword>
<dbReference type="STRING" id="551459.SAMN05421796_102123"/>
<sequence length="151" mass="17340">MKRSLYQYFFFLLLVILTCGGTASLHEHNHDVQVTSTVSIPTISTSVPRKSTHSQQNKVGISHRNPFQYTQDYQTQQQLLGEINDSNSEEDNSENETHSTISKIANADLWKAIYEFVNTFHTIKSAVYFAHSGFLNFPVDLLYIQYSVFRL</sequence>
<evidence type="ECO:0000313" key="3">
    <source>
        <dbReference type="Proteomes" id="UP000186246"/>
    </source>
</evidence>
<protein>
    <submittedName>
        <fullName evidence="2">Uncharacterized protein</fullName>
    </submittedName>
</protein>
<reference evidence="3" key="2">
    <citation type="submission" date="2017-01" db="EMBL/GenBank/DDBJ databases">
        <authorList>
            <person name="Varghese N."/>
            <person name="Submissions S."/>
        </authorList>
    </citation>
    <scope>NUCLEOTIDE SEQUENCE [LARGE SCALE GENOMIC DNA]</scope>
    <source>
        <strain evidence="3">DSM 21068</strain>
    </source>
</reference>
<dbReference type="EMBL" id="FTOJ01000002">
    <property type="protein sequence ID" value="SIS70353.1"/>
    <property type="molecule type" value="Genomic_DNA"/>
</dbReference>
<dbReference type="OrthoDB" id="1262272at2"/>
<gene>
    <name evidence="1" type="ORF">B0A70_01945</name>
    <name evidence="2" type="ORF">SAMN05421796_102123</name>
</gene>
<reference evidence="2" key="3">
    <citation type="submission" date="2017-01" db="EMBL/GenBank/DDBJ databases">
        <authorList>
            <person name="Mah S.A."/>
            <person name="Swanson W.J."/>
            <person name="Moy G.W."/>
            <person name="Vacquier V.D."/>
        </authorList>
    </citation>
    <scope>NUCLEOTIDE SEQUENCE [LARGE SCALE GENOMIC DNA]</scope>
    <source>
        <strain evidence="2">DSM 21068</strain>
    </source>
</reference>
<dbReference type="EMBL" id="MUGO01000002">
    <property type="protein sequence ID" value="PQA97449.1"/>
    <property type="molecule type" value="Genomic_DNA"/>
</dbReference>
<dbReference type="RefSeq" id="WP_076450361.1">
    <property type="nucleotide sequence ID" value="NZ_FTOJ01000002.1"/>
</dbReference>